<dbReference type="PROSITE" id="PS50122">
    <property type="entry name" value="CHEB"/>
    <property type="match status" value="1"/>
</dbReference>
<dbReference type="Gene3D" id="3.40.50.2300">
    <property type="match status" value="1"/>
</dbReference>
<dbReference type="InterPro" id="IPR011006">
    <property type="entry name" value="CheY-like_superfamily"/>
</dbReference>
<dbReference type="SUPFAM" id="SSF52172">
    <property type="entry name" value="CheY-like"/>
    <property type="match status" value="1"/>
</dbReference>
<organism evidence="10 11">
    <name type="scientific">Desulfatibacillum alkenivorans DSM 16219</name>
    <dbReference type="NCBI Taxonomy" id="1121393"/>
    <lineage>
        <taxon>Bacteria</taxon>
        <taxon>Pseudomonadati</taxon>
        <taxon>Thermodesulfobacteriota</taxon>
        <taxon>Desulfobacteria</taxon>
        <taxon>Desulfobacterales</taxon>
        <taxon>Desulfatibacillaceae</taxon>
        <taxon>Desulfatibacillum</taxon>
    </lineage>
</organism>
<dbReference type="HAMAP" id="MF_00099">
    <property type="entry name" value="CheB_chemtxs"/>
    <property type="match status" value="1"/>
</dbReference>
<dbReference type="PIRSF" id="PIRSF000876">
    <property type="entry name" value="RR_chemtxs_CheB"/>
    <property type="match status" value="1"/>
</dbReference>
<dbReference type="NCBIfam" id="NF001965">
    <property type="entry name" value="PRK00742.1"/>
    <property type="match status" value="1"/>
</dbReference>
<reference evidence="11" key="1">
    <citation type="submission" date="2016-11" db="EMBL/GenBank/DDBJ databases">
        <authorList>
            <person name="Varghese N."/>
            <person name="Submissions S."/>
        </authorList>
    </citation>
    <scope>NUCLEOTIDE SEQUENCE [LARGE SCALE GENOMIC DNA]</scope>
    <source>
        <strain evidence="11">DSM 16219</strain>
    </source>
</reference>
<dbReference type="PANTHER" id="PTHR42872">
    <property type="entry name" value="PROTEIN-GLUTAMATE METHYLESTERASE/PROTEIN-GLUTAMINE GLUTAMINASE"/>
    <property type="match status" value="1"/>
</dbReference>
<feature type="modified residue" description="4-aspartylphosphate" evidence="5 7">
    <location>
        <position position="56"/>
    </location>
</feature>
<dbReference type="EC" id="3.1.1.61" evidence="5"/>
<evidence type="ECO:0000259" key="8">
    <source>
        <dbReference type="PROSITE" id="PS50110"/>
    </source>
</evidence>
<evidence type="ECO:0000256" key="4">
    <source>
        <dbReference type="ARBA" id="ARBA00048267"/>
    </source>
</evidence>
<dbReference type="GO" id="GO:0000156">
    <property type="term" value="F:phosphorelay response regulator activity"/>
    <property type="evidence" value="ECO:0007669"/>
    <property type="project" value="InterPro"/>
</dbReference>
<dbReference type="RefSeq" id="WP_073477325.1">
    <property type="nucleotide sequence ID" value="NZ_FQZU01000022.1"/>
</dbReference>
<comment type="similarity">
    <text evidence="5">Belongs to the CheB family.</text>
</comment>
<comment type="function">
    <text evidence="5">Involved in chemotaxis. Part of a chemotaxis signal transduction system that modulates chemotaxis in response to various stimuli. Catalyzes the demethylation of specific methylglutamate residues introduced into the chemoreceptors (methyl-accepting chemotaxis proteins or MCP) by CheR. Also mediates the irreversible deamidation of specific glutamine residues to glutamic acid.</text>
</comment>
<keyword evidence="5 7" id="KW-0597">Phosphoprotein</keyword>
<gene>
    <name evidence="5" type="primary">cheB</name>
    <name evidence="10" type="ORF">SAMN02745216_03261</name>
</gene>
<protein>
    <recommendedName>
        <fullName evidence="5">Protein-glutamate methylesterase/protein-glutamine glutaminase</fullName>
        <ecNumber evidence="5">3.1.1.61</ecNumber>
        <ecNumber evidence="5">3.5.1.44</ecNumber>
    </recommendedName>
</protein>
<feature type="active site" evidence="5 6">
    <location>
        <position position="166"/>
    </location>
</feature>
<dbReference type="GO" id="GO:0006935">
    <property type="term" value="P:chemotaxis"/>
    <property type="evidence" value="ECO:0007669"/>
    <property type="project" value="UniProtKB-UniRule"/>
</dbReference>
<feature type="active site" evidence="5 6">
    <location>
        <position position="192"/>
    </location>
</feature>
<dbReference type="InterPro" id="IPR000673">
    <property type="entry name" value="Sig_transdc_resp-reg_Me-estase"/>
</dbReference>
<name>A0A1M6RHL4_9BACT</name>
<dbReference type="Gene3D" id="3.40.50.180">
    <property type="entry name" value="Methylesterase CheB, C-terminal domain"/>
    <property type="match status" value="1"/>
</dbReference>
<dbReference type="AlphaFoldDB" id="A0A1M6RHL4"/>
<dbReference type="GO" id="GO:0005737">
    <property type="term" value="C:cytoplasm"/>
    <property type="evidence" value="ECO:0007669"/>
    <property type="project" value="UniProtKB-SubCell"/>
</dbReference>
<keyword evidence="2 5" id="KW-0145">Chemotaxis</keyword>
<dbReference type="SMART" id="SM00448">
    <property type="entry name" value="REC"/>
    <property type="match status" value="1"/>
</dbReference>
<dbReference type="OrthoDB" id="9793421at2"/>
<feature type="domain" description="Response regulatory" evidence="8">
    <location>
        <begin position="5"/>
        <end position="122"/>
    </location>
</feature>
<keyword evidence="3 5" id="KW-0378">Hydrolase</keyword>
<dbReference type="Pfam" id="PF01339">
    <property type="entry name" value="CheB_methylest"/>
    <property type="match status" value="1"/>
</dbReference>
<evidence type="ECO:0000256" key="1">
    <source>
        <dbReference type="ARBA" id="ARBA00022490"/>
    </source>
</evidence>
<feature type="active site" evidence="5 6">
    <location>
        <position position="288"/>
    </location>
</feature>
<dbReference type="InterPro" id="IPR008248">
    <property type="entry name" value="CheB-like"/>
</dbReference>
<comment type="domain">
    <text evidence="5">Contains a C-terminal catalytic domain, and an N-terminal region which modulates catalytic activity.</text>
</comment>
<comment type="PTM">
    <text evidence="5">Phosphorylated by CheA. Phosphorylation of the N-terminal regulatory domain activates the methylesterase activity.</text>
</comment>
<dbReference type="PANTHER" id="PTHR42872:SF6">
    <property type="entry name" value="PROTEIN-GLUTAMATE METHYLESTERASE_PROTEIN-GLUTAMINE GLUTAMINASE"/>
    <property type="match status" value="1"/>
</dbReference>
<dbReference type="CDD" id="cd16432">
    <property type="entry name" value="CheB_Rec"/>
    <property type="match status" value="1"/>
</dbReference>
<dbReference type="PROSITE" id="PS50110">
    <property type="entry name" value="RESPONSE_REGULATORY"/>
    <property type="match status" value="1"/>
</dbReference>
<comment type="catalytic activity">
    <reaction evidence="5">
        <text>L-glutaminyl-[protein] + H2O = L-glutamyl-[protein] + NH4(+)</text>
        <dbReference type="Rhea" id="RHEA:16441"/>
        <dbReference type="Rhea" id="RHEA-COMP:10207"/>
        <dbReference type="Rhea" id="RHEA-COMP:10208"/>
        <dbReference type="ChEBI" id="CHEBI:15377"/>
        <dbReference type="ChEBI" id="CHEBI:28938"/>
        <dbReference type="ChEBI" id="CHEBI:29973"/>
        <dbReference type="ChEBI" id="CHEBI:30011"/>
        <dbReference type="EC" id="3.5.1.44"/>
    </reaction>
</comment>
<dbReference type="SUPFAM" id="SSF52738">
    <property type="entry name" value="Methylesterase CheB, C-terminal domain"/>
    <property type="match status" value="1"/>
</dbReference>
<dbReference type="NCBIfam" id="NF009206">
    <property type="entry name" value="PRK12555.1"/>
    <property type="match status" value="1"/>
</dbReference>
<dbReference type="CDD" id="cd17541">
    <property type="entry name" value="REC_CheB-like"/>
    <property type="match status" value="1"/>
</dbReference>
<evidence type="ECO:0000256" key="5">
    <source>
        <dbReference type="HAMAP-Rule" id="MF_00099"/>
    </source>
</evidence>
<evidence type="ECO:0000259" key="9">
    <source>
        <dbReference type="PROSITE" id="PS50122"/>
    </source>
</evidence>
<keyword evidence="11" id="KW-1185">Reference proteome</keyword>
<dbReference type="Proteomes" id="UP000183994">
    <property type="component" value="Unassembled WGS sequence"/>
</dbReference>
<dbReference type="STRING" id="1121393.SAMN02745216_03261"/>
<feature type="domain" description="CheB-type methylesterase" evidence="9">
    <location>
        <begin position="159"/>
        <end position="346"/>
    </location>
</feature>
<keyword evidence="1 5" id="KW-0963">Cytoplasm</keyword>
<dbReference type="GO" id="GO:0008984">
    <property type="term" value="F:protein-glutamate methylesterase activity"/>
    <property type="evidence" value="ECO:0007669"/>
    <property type="project" value="UniProtKB-UniRule"/>
</dbReference>
<dbReference type="EMBL" id="FQZU01000022">
    <property type="protein sequence ID" value="SHK31923.1"/>
    <property type="molecule type" value="Genomic_DNA"/>
</dbReference>
<comment type="catalytic activity">
    <reaction evidence="4 5">
        <text>[protein]-L-glutamate 5-O-methyl ester + H2O = L-glutamyl-[protein] + methanol + H(+)</text>
        <dbReference type="Rhea" id="RHEA:23236"/>
        <dbReference type="Rhea" id="RHEA-COMP:10208"/>
        <dbReference type="Rhea" id="RHEA-COMP:10311"/>
        <dbReference type="ChEBI" id="CHEBI:15377"/>
        <dbReference type="ChEBI" id="CHEBI:15378"/>
        <dbReference type="ChEBI" id="CHEBI:17790"/>
        <dbReference type="ChEBI" id="CHEBI:29973"/>
        <dbReference type="ChEBI" id="CHEBI:82795"/>
        <dbReference type="EC" id="3.1.1.61"/>
    </reaction>
</comment>
<evidence type="ECO:0000256" key="6">
    <source>
        <dbReference type="PROSITE-ProRule" id="PRU00050"/>
    </source>
</evidence>
<evidence type="ECO:0000256" key="3">
    <source>
        <dbReference type="ARBA" id="ARBA00022801"/>
    </source>
</evidence>
<evidence type="ECO:0000256" key="2">
    <source>
        <dbReference type="ARBA" id="ARBA00022500"/>
    </source>
</evidence>
<dbReference type="EC" id="3.5.1.44" evidence="5"/>
<evidence type="ECO:0000313" key="10">
    <source>
        <dbReference type="EMBL" id="SHK31923.1"/>
    </source>
</evidence>
<evidence type="ECO:0000313" key="11">
    <source>
        <dbReference type="Proteomes" id="UP000183994"/>
    </source>
</evidence>
<evidence type="ECO:0000256" key="7">
    <source>
        <dbReference type="PROSITE-ProRule" id="PRU00169"/>
    </source>
</evidence>
<dbReference type="GO" id="GO:0050568">
    <property type="term" value="F:protein-glutamine glutaminase activity"/>
    <property type="evidence" value="ECO:0007669"/>
    <property type="project" value="UniProtKB-UniRule"/>
</dbReference>
<accession>A0A1M6RHL4</accession>
<dbReference type="Pfam" id="PF00072">
    <property type="entry name" value="Response_reg"/>
    <property type="match status" value="1"/>
</dbReference>
<comment type="subcellular location">
    <subcellularLocation>
        <location evidence="5">Cytoplasm</location>
    </subcellularLocation>
</comment>
<dbReference type="InterPro" id="IPR001789">
    <property type="entry name" value="Sig_transdc_resp-reg_receiver"/>
</dbReference>
<proteinExistence type="inferred from homology"/>
<sequence>MKKLRVLIVDDSPIMQSLLKRILSAEADIEVIGSASDAFEAREMIIADPPDVLTLDVEMPRMDGITFLKRLMSYKPLPVLMISSYTTENSIRTMEALEAGAVDFVPKPVHGAAHQSLELLAADIVAKVRAAGRANISPAQAVRVAPKMTAQTRASRLYKILAIGASTGGTTAIRRLLSSMNFHTNGILVVQHMPANYTKSFAQRLNDMVPCEVVEAVDRERVEKDKVIIAQGGKHMVLARDRAGFFVRITDTPPVHHQKPSVDVLFESAAQVAGREAVGIILTGMGEDGARGLLSMRQAGCFTVAQDEASSVVFGMPRAAIEMGAATRIASLDAMPNDILASAKLR</sequence>
<dbReference type="InterPro" id="IPR035909">
    <property type="entry name" value="CheB_C"/>
</dbReference>